<dbReference type="STRING" id="368408.Tpen_0270"/>
<gene>
    <name evidence="1" type="ordered locus">Tpen_0270</name>
</gene>
<dbReference type="SUPFAM" id="SSF46785">
    <property type="entry name" value="Winged helix' DNA-binding domain"/>
    <property type="match status" value="1"/>
</dbReference>
<dbReference type="Proteomes" id="UP000000641">
    <property type="component" value="Chromosome"/>
</dbReference>
<dbReference type="eggNOG" id="arCOG02756">
    <property type="taxonomic scope" value="Archaea"/>
</dbReference>
<dbReference type="EMBL" id="CP000505">
    <property type="protein sequence ID" value="ABL77680.1"/>
    <property type="molecule type" value="Genomic_DNA"/>
</dbReference>
<dbReference type="CDD" id="cd00090">
    <property type="entry name" value="HTH_ARSR"/>
    <property type="match status" value="1"/>
</dbReference>
<organism evidence="1 2">
    <name type="scientific">Thermofilum pendens (strain DSM 2475 / Hrk 5)</name>
    <dbReference type="NCBI Taxonomy" id="368408"/>
    <lineage>
        <taxon>Archaea</taxon>
        <taxon>Thermoproteota</taxon>
        <taxon>Thermoprotei</taxon>
        <taxon>Thermofilales</taxon>
        <taxon>Thermofilaceae</taxon>
        <taxon>Thermofilum</taxon>
    </lineage>
</organism>
<dbReference type="Pfam" id="PF25212">
    <property type="entry name" value="HVO_A0114"/>
    <property type="match status" value="1"/>
</dbReference>
<evidence type="ECO:0000313" key="1">
    <source>
        <dbReference type="EMBL" id="ABL77680.1"/>
    </source>
</evidence>
<name>A1RWV0_THEPD</name>
<dbReference type="InterPro" id="IPR011991">
    <property type="entry name" value="ArsR-like_HTH"/>
</dbReference>
<dbReference type="GeneID" id="4601891"/>
<reference evidence="2" key="1">
    <citation type="journal article" date="2008" name="J. Bacteriol.">
        <title>Genome sequence of Thermofilum pendens reveals an exceptional loss of biosynthetic pathways without genome reduction.</title>
        <authorList>
            <person name="Anderson I."/>
            <person name="Rodriguez J."/>
            <person name="Susanti D."/>
            <person name="Porat I."/>
            <person name="Reich C."/>
            <person name="Ulrich L.E."/>
            <person name="Elkins J.G."/>
            <person name="Mavromatis K."/>
            <person name="Lykidis A."/>
            <person name="Kim E."/>
            <person name="Thompson L.S."/>
            <person name="Nolan M."/>
            <person name="Land M."/>
            <person name="Copeland A."/>
            <person name="Lapidus A."/>
            <person name="Lucas S."/>
            <person name="Detter C."/>
            <person name="Zhulin I.B."/>
            <person name="Olsen G.J."/>
            <person name="Whitman W."/>
            <person name="Mukhopadhyay B."/>
            <person name="Bristow J."/>
            <person name="Kyrpides N."/>
        </authorList>
    </citation>
    <scope>NUCLEOTIDE SEQUENCE [LARGE SCALE GENOMIC DNA]</scope>
    <source>
        <strain evidence="2">DSM 2475 / Hrk 5</strain>
    </source>
</reference>
<dbReference type="InterPro" id="IPR036388">
    <property type="entry name" value="WH-like_DNA-bd_sf"/>
</dbReference>
<dbReference type="HOGENOM" id="CLU_1965676_0_0_2"/>
<dbReference type="RefSeq" id="WP_011751945.1">
    <property type="nucleotide sequence ID" value="NC_008698.1"/>
</dbReference>
<keyword evidence="2" id="KW-1185">Reference proteome</keyword>
<dbReference type="AlphaFoldDB" id="A1RWV0"/>
<protein>
    <submittedName>
        <fullName evidence="1">Uncharacterized protein</fullName>
    </submittedName>
</protein>
<accession>A1RWV0</accession>
<dbReference type="Gene3D" id="1.10.10.10">
    <property type="entry name" value="Winged helix-like DNA-binding domain superfamily/Winged helix DNA-binding domain"/>
    <property type="match status" value="1"/>
</dbReference>
<dbReference type="OrthoDB" id="146837at2157"/>
<dbReference type="EnsemblBacteria" id="ABL77680">
    <property type="protein sequence ID" value="ABL77680"/>
    <property type="gene ID" value="Tpen_0270"/>
</dbReference>
<proteinExistence type="predicted"/>
<sequence>MTIKIVVERLPTREDMDPVTLRRHPALRQLYSLYEEEGEVAPKIIRENLSVEAARKVLSNRVIELLSAIKENKGASISELARILRRSPSNVYRDLAELARWRIIKLREDGRKKVPEIIAKKIEIEIL</sequence>
<dbReference type="KEGG" id="tpe:Tpen_0270"/>
<evidence type="ECO:0000313" key="2">
    <source>
        <dbReference type="Proteomes" id="UP000000641"/>
    </source>
</evidence>
<dbReference type="InterPro" id="IPR036390">
    <property type="entry name" value="WH_DNA-bd_sf"/>
</dbReference>